<name>F8LAS2_9BACT</name>
<gene>
    <name evidence="1" type="ORF">WCH_BW11740</name>
</gene>
<organism evidence="1">
    <name type="scientific">Waddlia chondrophila 2032/99</name>
    <dbReference type="NCBI Taxonomy" id="765953"/>
    <lineage>
        <taxon>Bacteria</taxon>
        <taxon>Pseudomonadati</taxon>
        <taxon>Chlamydiota</taxon>
        <taxon>Chlamydiia</taxon>
        <taxon>Parachlamydiales</taxon>
        <taxon>Waddliaceae</taxon>
        <taxon>Waddlia</taxon>
    </lineage>
</organism>
<sequence>MYLSSSLEAVEISITLQNFLGKILEDNFSMER</sequence>
<accession>F8LAS2</accession>
<evidence type="ECO:0000313" key="1">
    <source>
        <dbReference type="EMBL" id="CCB90583.1"/>
    </source>
</evidence>
<proteinExistence type="predicted"/>
<reference evidence="1" key="1">
    <citation type="submission" date="2011-05" db="EMBL/GenBank/DDBJ databases">
        <title>Unity in variety -- the pan-genome of the Chlamydiae.</title>
        <authorList>
            <person name="Collingro A."/>
            <person name="Tischler P."/>
            <person name="Weinmaier T."/>
            <person name="Penz T."/>
            <person name="Heinz E."/>
            <person name="Brunham R.C."/>
            <person name="Read T.D."/>
            <person name="Bavoil P.M."/>
            <person name="Sachse K."/>
            <person name="Kahane S."/>
            <person name="Friedman M.G."/>
            <person name="Rattei T."/>
            <person name="Myers G.S.A."/>
            <person name="Horn M."/>
        </authorList>
    </citation>
    <scope>NUCLEOTIDE SEQUENCE</scope>
    <source>
        <strain evidence="1">2032/99</strain>
    </source>
</reference>
<protein>
    <submittedName>
        <fullName evidence="1">Uncharacterized protein</fullName>
    </submittedName>
</protein>
<dbReference type="EMBL" id="FR872623">
    <property type="protein sequence ID" value="CCB90583.1"/>
    <property type="molecule type" value="Genomic_DNA"/>
</dbReference>
<dbReference type="AlphaFoldDB" id="F8LAS2"/>